<name>A0A5C6AU71_9BACT</name>
<dbReference type="AlphaFoldDB" id="A0A5C6AU71"/>
<organism evidence="2 3">
    <name type="scientific">Neorhodopirellula pilleata</name>
    <dbReference type="NCBI Taxonomy" id="2714738"/>
    <lineage>
        <taxon>Bacteria</taxon>
        <taxon>Pseudomonadati</taxon>
        <taxon>Planctomycetota</taxon>
        <taxon>Planctomycetia</taxon>
        <taxon>Pirellulales</taxon>
        <taxon>Pirellulaceae</taxon>
        <taxon>Neorhodopirellula</taxon>
    </lineage>
</organism>
<feature type="chain" id="PRO_5022738666" evidence="1">
    <location>
        <begin position="25"/>
        <end position="172"/>
    </location>
</feature>
<dbReference type="RefSeq" id="WP_146575721.1">
    <property type="nucleotide sequence ID" value="NZ_SJPM01000001.1"/>
</dbReference>
<evidence type="ECO:0000256" key="1">
    <source>
        <dbReference type="SAM" id="SignalP"/>
    </source>
</evidence>
<accession>A0A5C6AU71</accession>
<evidence type="ECO:0000313" key="3">
    <source>
        <dbReference type="Proteomes" id="UP000316213"/>
    </source>
</evidence>
<gene>
    <name evidence="2" type="ORF">Pla100_00560</name>
</gene>
<reference evidence="2 3" key="1">
    <citation type="submission" date="2019-02" db="EMBL/GenBank/DDBJ databases">
        <title>Deep-cultivation of Planctomycetes and their phenomic and genomic characterization uncovers novel biology.</title>
        <authorList>
            <person name="Wiegand S."/>
            <person name="Jogler M."/>
            <person name="Boedeker C."/>
            <person name="Pinto D."/>
            <person name="Vollmers J."/>
            <person name="Rivas-Marin E."/>
            <person name="Kohn T."/>
            <person name="Peeters S.H."/>
            <person name="Heuer A."/>
            <person name="Rast P."/>
            <person name="Oberbeckmann S."/>
            <person name="Bunk B."/>
            <person name="Jeske O."/>
            <person name="Meyerdierks A."/>
            <person name="Storesund J.E."/>
            <person name="Kallscheuer N."/>
            <person name="Luecker S."/>
            <person name="Lage O.M."/>
            <person name="Pohl T."/>
            <person name="Merkel B.J."/>
            <person name="Hornburger P."/>
            <person name="Mueller R.-W."/>
            <person name="Bruemmer F."/>
            <person name="Labrenz M."/>
            <person name="Spormann A.M."/>
            <person name="Op Den Camp H."/>
            <person name="Overmann J."/>
            <person name="Amann R."/>
            <person name="Jetten M.S.M."/>
            <person name="Mascher T."/>
            <person name="Medema M.H."/>
            <person name="Devos D.P."/>
            <person name="Kaster A.-K."/>
            <person name="Ovreas L."/>
            <person name="Rohde M."/>
            <person name="Galperin M.Y."/>
            <person name="Jogler C."/>
        </authorList>
    </citation>
    <scope>NUCLEOTIDE SEQUENCE [LARGE SCALE GENOMIC DNA]</scope>
    <source>
        <strain evidence="2 3">Pla100</strain>
    </source>
</reference>
<proteinExistence type="predicted"/>
<keyword evidence="3" id="KW-1185">Reference proteome</keyword>
<protein>
    <submittedName>
        <fullName evidence="2">Uncharacterized protein</fullName>
    </submittedName>
</protein>
<comment type="caution">
    <text evidence="2">The sequence shown here is derived from an EMBL/GenBank/DDBJ whole genome shotgun (WGS) entry which is preliminary data.</text>
</comment>
<dbReference type="Proteomes" id="UP000316213">
    <property type="component" value="Unassembled WGS sequence"/>
</dbReference>
<evidence type="ECO:0000313" key="2">
    <source>
        <dbReference type="EMBL" id="TWU03138.1"/>
    </source>
</evidence>
<dbReference type="EMBL" id="SJPM01000001">
    <property type="protein sequence ID" value="TWU03138.1"/>
    <property type="molecule type" value="Genomic_DNA"/>
</dbReference>
<keyword evidence="1" id="KW-0732">Signal</keyword>
<sequence length="172" mass="18307" precursor="true">MKIQIVAALTVAASLFVAASSVPAADYRTPPKDSFLLEVSGVKALNRAVDERAVVVMEVAAKMGIGNQPMTPEELGFLLEVSGIRVNTAKVGEELGFLLEVSGLRSRPLNINDARGLVIGSGLGLKMSEPDLEFNCTDDLASILMLTGGVDRPIASSEWILMISERTGFLMD</sequence>
<feature type="signal peptide" evidence="1">
    <location>
        <begin position="1"/>
        <end position="24"/>
    </location>
</feature>